<reference evidence="2" key="1">
    <citation type="submission" date="2022-10" db="EMBL/GenBank/DDBJ databases">
        <title>Gaoshiqiia sediminis gen. nov., sp. nov., isolated from coastal sediment.</title>
        <authorList>
            <person name="Yu W.X."/>
            <person name="Mu D.S."/>
            <person name="Du J.Z."/>
            <person name="Liang Y.Q."/>
        </authorList>
    </citation>
    <scope>NUCLEOTIDE SEQUENCE</scope>
    <source>
        <strain evidence="2">A06</strain>
    </source>
</reference>
<protein>
    <submittedName>
        <fullName evidence="2">AAA family ATPase</fullName>
    </submittedName>
</protein>
<evidence type="ECO:0000259" key="1">
    <source>
        <dbReference type="Pfam" id="PF13538"/>
    </source>
</evidence>
<dbReference type="SUPFAM" id="SSF52540">
    <property type="entry name" value="P-loop containing nucleoside triphosphate hydrolases"/>
    <property type="match status" value="1"/>
</dbReference>
<gene>
    <name evidence="2" type="ORF">N2K84_10975</name>
</gene>
<dbReference type="CDD" id="cd18809">
    <property type="entry name" value="SF1_C_RecD"/>
    <property type="match status" value="1"/>
</dbReference>
<dbReference type="RefSeq" id="WP_282591857.1">
    <property type="nucleotide sequence ID" value="NZ_JAPAAF010000014.1"/>
</dbReference>
<dbReference type="Pfam" id="PF13538">
    <property type="entry name" value="UvrD_C_2"/>
    <property type="match status" value="1"/>
</dbReference>
<sequence length="474" mass="53755">MLKKHIADQLLQNFGFPPTAGQELLAGKLAAFVADNPAESAFLLKGYAGTGKTSMLNALVKTLSAFKFQTVLLAPTGRAAKVLSSYTGKSAYTIHKRIYRQQSSADGMGRFVLDKNLVKDCFFIVDEASMISNSSPEGSVFGSGRLLDDLYEYVYTGQNCRLILVGDTAQLPPVGMAISPALDPRELELYGLEVIDHELTDVVRQEQDSGILHNATNLREMITEDLLDPSYFPIETAGFTDISRIGGADLIEQISNCYDRFGEQQTMVITRSNKRANKFNQGIRSTILYKDSEITVGDLLMVVKNNYFWLGEDEKVDFIANGDIVEIKAIRKYEELYGFRFANVSLKFIDYDDLEVDCKIILDTLNIESASMTQEDNKRLFQSVAEDYTDIRSKKKRWEKIRENPYFNALQVKFAYAVTCHKAQGGQWDAVFVDQGYLLEEMINKEYLRWLYTAFTRSVKELYLVNFNKEFFED</sequence>
<evidence type="ECO:0000313" key="3">
    <source>
        <dbReference type="Proteomes" id="UP001163821"/>
    </source>
</evidence>
<proteinExistence type="predicted"/>
<evidence type="ECO:0000313" key="2">
    <source>
        <dbReference type="EMBL" id="MCW0483255.1"/>
    </source>
</evidence>
<dbReference type="Proteomes" id="UP001163821">
    <property type="component" value="Unassembled WGS sequence"/>
</dbReference>
<dbReference type="AlphaFoldDB" id="A0AA41Y7F9"/>
<dbReference type="Pfam" id="PF13604">
    <property type="entry name" value="AAA_30"/>
    <property type="match status" value="1"/>
</dbReference>
<dbReference type="Gene3D" id="3.40.50.300">
    <property type="entry name" value="P-loop containing nucleotide triphosphate hydrolases"/>
    <property type="match status" value="3"/>
</dbReference>
<keyword evidence="3" id="KW-1185">Reference proteome</keyword>
<organism evidence="2 3">
    <name type="scientific">Gaoshiqia sediminis</name>
    <dbReference type="NCBI Taxonomy" id="2986998"/>
    <lineage>
        <taxon>Bacteria</taxon>
        <taxon>Pseudomonadati</taxon>
        <taxon>Bacteroidota</taxon>
        <taxon>Bacteroidia</taxon>
        <taxon>Marinilabiliales</taxon>
        <taxon>Prolixibacteraceae</taxon>
        <taxon>Gaoshiqia</taxon>
    </lineage>
</organism>
<name>A0AA41Y7F9_9BACT</name>
<comment type="caution">
    <text evidence="2">The sequence shown here is derived from an EMBL/GenBank/DDBJ whole genome shotgun (WGS) entry which is preliminary data.</text>
</comment>
<dbReference type="EMBL" id="JAPAAF010000014">
    <property type="protein sequence ID" value="MCW0483255.1"/>
    <property type="molecule type" value="Genomic_DNA"/>
</dbReference>
<accession>A0AA41Y7F9</accession>
<dbReference type="InterPro" id="IPR027785">
    <property type="entry name" value="UvrD-like_helicase_C"/>
</dbReference>
<dbReference type="CDD" id="cd17933">
    <property type="entry name" value="DEXSc_RecD-like"/>
    <property type="match status" value="1"/>
</dbReference>
<dbReference type="Gene3D" id="2.30.30.940">
    <property type="match status" value="1"/>
</dbReference>
<feature type="domain" description="UvrD-like helicase C-terminal" evidence="1">
    <location>
        <begin position="414"/>
        <end position="465"/>
    </location>
</feature>
<dbReference type="InterPro" id="IPR027417">
    <property type="entry name" value="P-loop_NTPase"/>
</dbReference>